<keyword evidence="2" id="KW-1185">Reference proteome</keyword>
<gene>
    <name evidence="1" type="ORF">HCN51_31675</name>
</gene>
<evidence type="ECO:0000313" key="1">
    <source>
        <dbReference type="EMBL" id="NJP93945.1"/>
    </source>
</evidence>
<dbReference type="Proteomes" id="UP000696294">
    <property type="component" value="Unassembled WGS sequence"/>
</dbReference>
<dbReference type="EMBL" id="JAATEP010000026">
    <property type="protein sequence ID" value="NJP93945.1"/>
    <property type="molecule type" value="Genomic_DNA"/>
</dbReference>
<protein>
    <submittedName>
        <fullName evidence="1">Uncharacterized protein</fullName>
    </submittedName>
</protein>
<evidence type="ECO:0000313" key="2">
    <source>
        <dbReference type="Proteomes" id="UP000696294"/>
    </source>
</evidence>
<sequence>MTPLPPPFPLPLPRVAADSSAFWQRHAHAVLGRILAKHGDLTPLRWQLAPYGCGVLGEIAAPPSAAAVDIERVFAEWVQALSLALRPAPKRHLLAGRRVDACHITITATLPGPRKDTA</sequence>
<comment type="caution">
    <text evidence="1">The sequence shown here is derived from an EMBL/GenBank/DDBJ whole genome shotgun (WGS) entry which is preliminary data.</text>
</comment>
<dbReference type="RefSeq" id="WP_168014451.1">
    <property type="nucleotide sequence ID" value="NZ_JAATEP010000026.1"/>
</dbReference>
<name>A0ABX1B802_9ACTN</name>
<reference evidence="1 2" key="1">
    <citation type="submission" date="2020-03" db="EMBL/GenBank/DDBJ databases">
        <title>WGS of actinomycetes isolated from Thailand.</title>
        <authorList>
            <person name="Thawai C."/>
        </authorList>
    </citation>
    <scope>NUCLEOTIDE SEQUENCE [LARGE SCALE GENOMIC DNA]</scope>
    <source>
        <strain evidence="1 2">FMUSA5-5</strain>
    </source>
</reference>
<proteinExistence type="predicted"/>
<organism evidence="1 2">
    <name type="scientific">Nonomuraea composti</name>
    <dbReference type="NCBI Taxonomy" id="2720023"/>
    <lineage>
        <taxon>Bacteria</taxon>
        <taxon>Bacillati</taxon>
        <taxon>Actinomycetota</taxon>
        <taxon>Actinomycetes</taxon>
        <taxon>Streptosporangiales</taxon>
        <taxon>Streptosporangiaceae</taxon>
        <taxon>Nonomuraea</taxon>
    </lineage>
</organism>
<accession>A0ABX1B802</accession>